<proteinExistence type="predicted"/>
<protein>
    <submittedName>
        <fullName evidence="4">Hydroxyproline-rich glycoprotein family protein</fullName>
    </submittedName>
</protein>
<organism evidence="3 4">
    <name type="scientific">Caenorhabditis tropicalis</name>
    <dbReference type="NCBI Taxonomy" id="1561998"/>
    <lineage>
        <taxon>Eukaryota</taxon>
        <taxon>Metazoa</taxon>
        <taxon>Ecdysozoa</taxon>
        <taxon>Nematoda</taxon>
        <taxon>Chromadorea</taxon>
        <taxon>Rhabditida</taxon>
        <taxon>Rhabditina</taxon>
        <taxon>Rhabditomorpha</taxon>
        <taxon>Rhabditoidea</taxon>
        <taxon>Rhabditidae</taxon>
        <taxon>Peloderinae</taxon>
        <taxon>Caenorhabditis</taxon>
    </lineage>
</organism>
<evidence type="ECO:0000313" key="4">
    <source>
        <dbReference type="WBParaSite" id="Csp11.Scaffold630.g17410.t1"/>
    </source>
</evidence>
<feature type="region of interest" description="Disordered" evidence="1">
    <location>
        <begin position="70"/>
        <end position="139"/>
    </location>
</feature>
<dbReference type="WBParaSite" id="Csp11.Scaffold630.g17410.t1">
    <property type="protein sequence ID" value="Csp11.Scaffold630.g17410.t1"/>
    <property type="gene ID" value="Csp11.Scaffold630.g17410"/>
</dbReference>
<sequence length="193" mass="21760">MLSLSFCLFVRCVASKINLFLLNQAYRTPYTGDDHLPPTCSSSDEVVSPDLMLRGRNEFIGGSVRVPRRYDNSTPFLPPRAPLRNTPTTSSLRSRPPPPPYKTAPRTQYREDDSPSRRTIPSFEPIAHSTPNSSLLMTASPDRRVVAEGEKRDAVRDKDERIDKTLSYYENVQMPPPSENPNGSTIWLEYGCV</sequence>
<accession>A0A1I7UMD0</accession>
<evidence type="ECO:0000313" key="3">
    <source>
        <dbReference type="Proteomes" id="UP000095282"/>
    </source>
</evidence>
<dbReference type="AlphaFoldDB" id="A0A1I7UMD0"/>
<dbReference type="eggNOG" id="KOG4643">
    <property type="taxonomic scope" value="Eukaryota"/>
</dbReference>
<feature type="chain" id="PRO_5012565732" evidence="2">
    <location>
        <begin position="16"/>
        <end position="193"/>
    </location>
</feature>
<keyword evidence="3" id="KW-1185">Reference proteome</keyword>
<feature type="signal peptide" evidence="2">
    <location>
        <begin position="1"/>
        <end position="15"/>
    </location>
</feature>
<evidence type="ECO:0000256" key="1">
    <source>
        <dbReference type="SAM" id="MobiDB-lite"/>
    </source>
</evidence>
<evidence type="ECO:0000256" key="2">
    <source>
        <dbReference type="SAM" id="SignalP"/>
    </source>
</evidence>
<reference evidence="4" key="1">
    <citation type="submission" date="2016-11" db="UniProtKB">
        <authorList>
            <consortium name="WormBaseParasite"/>
        </authorList>
    </citation>
    <scope>IDENTIFICATION</scope>
</reference>
<dbReference type="Proteomes" id="UP000095282">
    <property type="component" value="Unplaced"/>
</dbReference>
<name>A0A1I7UMD0_9PELO</name>
<dbReference type="STRING" id="1561998.A0A1I7UMD0"/>
<keyword evidence="2" id="KW-0732">Signal</keyword>